<name>A0ABU0ZMG7_9ACTN</name>
<feature type="transmembrane region" description="Helical" evidence="7">
    <location>
        <begin position="99"/>
        <end position="124"/>
    </location>
</feature>
<accession>A0ABU0ZMG7</accession>
<keyword evidence="4 7" id="KW-0812">Transmembrane</keyword>
<dbReference type="Gene3D" id="1.10.3720.10">
    <property type="entry name" value="MetI-like"/>
    <property type="match status" value="1"/>
</dbReference>
<sequence>MIRLPLHRLRPQLPLTLPILAAATAVAVWWLAVAAFDIAPLFLPSPAAVASAFATAPGPLLRETGATAAVTLAGFALAGISAVVLGAVLAACRTVERAVLPLLIGGNAIPKVSLAPLLVVWLGFGPQPRIVMVAAICFFPILLSTMAGLRTPTELAELARSLTASRWRTFTKIRFPWALPQIFTGLKTAITLAVIGAVVAEIASPNAGLGAVIVAAGASADTAQAFAAITLLALLSTALFYLLHGLERMLLRWARDTST</sequence>
<evidence type="ECO:0000313" key="9">
    <source>
        <dbReference type="EMBL" id="MDQ7907584.1"/>
    </source>
</evidence>
<gene>
    <name evidence="9" type="ORF">RB614_23980</name>
</gene>
<evidence type="ECO:0000259" key="8">
    <source>
        <dbReference type="PROSITE" id="PS50928"/>
    </source>
</evidence>
<protein>
    <submittedName>
        <fullName evidence="9">ABC transporter permease</fullName>
    </submittedName>
</protein>
<organism evidence="9 10">
    <name type="scientific">Phytohabitans maris</name>
    <dbReference type="NCBI Taxonomy" id="3071409"/>
    <lineage>
        <taxon>Bacteria</taxon>
        <taxon>Bacillati</taxon>
        <taxon>Actinomycetota</taxon>
        <taxon>Actinomycetes</taxon>
        <taxon>Micromonosporales</taxon>
        <taxon>Micromonosporaceae</taxon>
    </lineage>
</organism>
<evidence type="ECO:0000313" key="10">
    <source>
        <dbReference type="Proteomes" id="UP001230908"/>
    </source>
</evidence>
<keyword evidence="2 7" id="KW-0813">Transport</keyword>
<reference evidence="9 10" key="1">
    <citation type="submission" date="2023-08" db="EMBL/GenBank/DDBJ databases">
        <title>Phytohabitans sansha sp. nov., isolated from marine sediment.</title>
        <authorList>
            <person name="Zhao Y."/>
            <person name="Yi K."/>
        </authorList>
    </citation>
    <scope>NUCLEOTIDE SEQUENCE [LARGE SCALE GENOMIC DNA]</scope>
    <source>
        <strain evidence="9 10">ZYX-F-186</strain>
    </source>
</reference>
<evidence type="ECO:0000256" key="7">
    <source>
        <dbReference type="RuleBase" id="RU363032"/>
    </source>
</evidence>
<dbReference type="InterPro" id="IPR000515">
    <property type="entry name" value="MetI-like"/>
</dbReference>
<feature type="transmembrane region" description="Helical" evidence="7">
    <location>
        <begin position="130"/>
        <end position="149"/>
    </location>
</feature>
<evidence type="ECO:0000256" key="3">
    <source>
        <dbReference type="ARBA" id="ARBA00022475"/>
    </source>
</evidence>
<dbReference type="Proteomes" id="UP001230908">
    <property type="component" value="Unassembled WGS sequence"/>
</dbReference>
<evidence type="ECO:0000256" key="2">
    <source>
        <dbReference type="ARBA" id="ARBA00022448"/>
    </source>
</evidence>
<dbReference type="Pfam" id="PF00528">
    <property type="entry name" value="BPD_transp_1"/>
    <property type="match status" value="1"/>
</dbReference>
<proteinExistence type="inferred from homology"/>
<evidence type="ECO:0000256" key="1">
    <source>
        <dbReference type="ARBA" id="ARBA00004651"/>
    </source>
</evidence>
<comment type="similarity">
    <text evidence="7">Belongs to the binding-protein-dependent transport system permease family.</text>
</comment>
<comment type="caution">
    <text evidence="9">The sequence shown here is derived from an EMBL/GenBank/DDBJ whole genome shotgun (WGS) entry which is preliminary data.</text>
</comment>
<dbReference type="PROSITE" id="PS50928">
    <property type="entry name" value="ABC_TM1"/>
    <property type="match status" value="1"/>
</dbReference>
<evidence type="ECO:0000256" key="6">
    <source>
        <dbReference type="ARBA" id="ARBA00023136"/>
    </source>
</evidence>
<evidence type="ECO:0000256" key="4">
    <source>
        <dbReference type="ARBA" id="ARBA00022692"/>
    </source>
</evidence>
<dbReference type="PANTHER" id="PTHR30151:SF20">
    <property type="entry name" value="ABC TRANSPORTER PERMEASE PROTEIN HI_0355-RELATED"/>
    <property type="match status" value="1"/>
</dbReference>
<dbReference type="SUPFAM" id="SSF161098">
    <property type="entry name" value="MetI-like"/>
    <property type="match status" value="1"/>
</dbReference>
<keyword evidence="6 7" id="KW-0472">Membrane</keyword>
<dbReference type="RefSeq" id="WP_308714861.1">
    <property type="nucleotide sequence ID" value="NZ_JAVHUY010000023.1"/>
</dbReference>
<feature type="transmembrane region" description="Helical" evidence="7">
    <location>
        <begin position="182"/>
        <end position="203"/>
    </location>
</feature>
<feature type="transmembrane region" description="Helical" evidence="7">
    <location>
        <begin position="68"/>
        <end position="92"/>
    </location>
</feature>
<dbReference type="InterPro" id="IPR035906">
    <property type="entry name" value="MetI-like_sf"/>
</dbReference>
<keyword evidence="5 7" id="KW-1133">Transmembrane helix</keyword>
<dbReference type="CDD" id="cd06261">
    <property type="entry name" value="TM_PBP2"/>
    <property type="match status" value="1"/>
</dbReference>
<dbReference type="PANTHER" id="PTHR30151">
    <property type="entry name" value="ALKANE SULFONATE ABC TRANSPORTER-RELATED, MEMBRANE SUBUNIT"/>
    <property type="match status" value="1"/>
</dbReference>
<comment type="subcellular location">
    <subcellularLocation>
        <location evidence="1 7">Cell membrane</location>
        <topology evidence="1 7">Multi-pass membrane protein</topology>
    </subcellularLocation>
</comment>
<evidence type="ECO:0000256" key="5">
    <source>
        <dbReference type="ARBA" id="ARBA00022989"/>
    </source>
</evidence>
<keyword evidence="10" id="KW-1185">Reference proteome</keyword>
<keyword evidence="3" id="KW-1003">Cell membrane</keyword>
<feature type="transmembrane region" description="Helical" evidence="7">
    <location>
        <begin position="223"/>
        <end position="243"/>
    </location>
</feature>
<dbReference type="EMBL" id="JAVHUY010000023">
    <property type="protein sequence ID" value="MDQ7907584.1"/>
    <property type="molecule type" value="Genomic_DNA"/>
</dbReference>
<feature type="domain" description="ABC transmembrane type-1" evidence="8">
    <location>
        <begin position="64"/>
        <end position="244"/>
    </location>
</feature>